<reference evidence="2" key="1">
    <citation type="journal article" date="2014" name="Front. Microbiol.">
        <title>High frequency of phylogenetically diverse reductive dehalogenase-homologous genes in deep subseafloor sedimentary metagenomes.</title>
        <authorList>
            <person name="Kawai M."/>
            <person name="Futagami T."/>
            <person name="Toyoda A."/>
            <person name="Takaki Y."/>
            <person name="Nishi S."/>
            <person name="Hori S."/>
            <person name="Arai W."/>
            <person name="Tsubouchi T."/>
            <person name="Morono Y."/>
            <person name="Uchiyama I."/>
            <person name="Ito T."/>
            <person name="Fujiyama A."/>
            <person name="Inagaki F."/>
            <person name="Takami H."/>
        </authorList>
    </citation>
    <scope>NUCLEOTIDE SEQUENCE</scope>
    <source>
        <strain evidence="2">Expedition CK06-06</strain>
    </source>
</reference>
<evidence type="ECO:0000259" key="1">
    <source>
        <dbReference type="Pfam" id="PF00496"/>
    </source>
</evidence>
<accession>X1TMI8</accession>
<comment type="caution">
    <text evidence="2">The sequence shown here is derived from an EMBL/GenBank/DDBJ whole genome shotgun (WGS) entry which is preliminary data.</text>
</comment>
<proteinExistence type="predicted"/>
<protein>
    <recommendedName>
        <fullName evidence="1">Solute-binding protein family 5 domain-containing protein</fullName>
    </recommendedName>
</protein>
<gene>
    <name evidence="2" type="ORF">S12H4_46941</name>
</gene>
<dbReference type="SUPFAM" id="SSF53850">
    <property type="entry name" value="Periplasmic binding protein-like II"/>
    <property type="match status" value="1"/>
</dbReference>
<sequence>PGLAYATNVLDRLMVGDYEKYGPRGTGEFSFTPYGNIPIPFLRGALIESWETSPKRLTFHVRRGIYWQAMGKEHVMESREYTAHDLVFNLRRILKNPIGASIVAAGFIKTPYEETIYPVGDFTAVVELERYNIDWPMWLALDIPCVHIAPETVEAGPDEWENLVGTGPFVFDEYVLGSHMGFVRNPDYWRTTIINGVEYELPFIDELIMPFIPDTATRMAALRTGVLDACVVVEPADAASFEMTTPEMLRIE</sequence>
<organism evidence="2">
    <name type="scientific">marine sediment metagenome</name>
    <dbReference type="NCBI Taxonomy" id="412755"/>
    <lineage>
        <taxon>unclassified sequences</taxon>
        <taxon>metagenomes</taxon>
        <taxon>ecological metagenomes</taxon>
    </lineage>
</organism>
<dbReference type="Gene3D" id="3.40.190.10">
    <property type="entry name" value="Periplasmic binding protein-like II"/>
    <property type="match status" value="1"/>
</dbReference>
<feature type="non-terminal residue" evidence="2">
    <location>
        <position position="252"/>
    </location>
</feature>
<dbReference type="InterPro" id="IPR039424">
    <property type="entry name" value="SBP_5"/>
</dbReference>
<dbReference type="AlphaFoldDB" id="X1TMI8"/>
<dbReference type="GO" id="GO:1904680">
    <property type="term" value="F:peptide transmembrane transporter activity"/>
    <property type="evidence" value="ECO:0007669"/>
    <property type="project" value="TreeGrafter"/>
</dbReference>
<dbReference type="EMBL" id="BARW01029168">
    <property type="protein sequence ID" value="GAJ06543.1"/>
    <property type="molecule type" value="Genomic_DNA"/>
</dbReference>
<name>X1TMI8_9ZZZZ</name>
<feature type="non-terminal residue" evidence="2">
    <location>
        <position position="1"/>
    </location>
</feature>
<feature type="domain" description="Solute-binding protein family 5" evidence="1">
    <location>
        <begin position="43"/>
        <end position="243"/>
    </location>
</feature>
<evidence type="ECO:0000313" key="2">
    <source>
        <dbReference type="EMBL" id="GAJ06543.1"/>
    </source>
</evidence>
<dbReference type="Pfam" id="PF00496">
    <property type="entry name" value="SBP_bac_5"/>
    <property type="match status" value="1"/>
</dbReference>
<dbReference type="PANTHER" id="PTHR30290">
    <property type="entry name" value="PERIPLASMIC BINDING COMPONENT OF ABC TRANSPORTER"/>
    <property type="match status" value="1"/>
</dbReference>
<dbReference type="InterPro" id="IPR000914">
    <property type="entry name" value="SBP_5_dom"/>
</dbReference>
<dbReference type="GO" id="GO:0015833">
    <property type="term" value="P:peptide transport"/>
    <property type="evidence" value="ECO:0007669"/>
    <property type="project" value="TreeGrafter"/>
</dbReference>